<comment type="caution">
    <text evidence="2">The sequence shown here is derived from an EMBL/GenBank/DDBJ whole genome shotgun (WGS) entry which is preliminary data.</text>
</comment>
<evidence type="ECO:0000313" key="4">
    <source>
        <dbReference type="Proteomes" id="UP001152797"/>
    </source>
</evidence>
<name>A0A9P1CY47_9DINO</name>
<dbReference type="EMBL" id="CAMXCT030002642">
    <property type="protein sequence ID" value="CAL4786808.1"/>
    <property type="molecule type" value="Genomic_DNA"/>
</dbReference>
<dbReference type="Proteomes" id="UP001152797">
    <property type="component" value="Unassembled WGS sequence"/>
</dbReference>
<dbReference type="AlphaFoldDB" id="A0A9P1CY47"/>
<evidence type="ECO:0008006" key="5">
    <source>
        <dbReference type="Google" id="ProtNLM"/>
    </source>
</evidence>
<dbReference type="EMBL" id="CAMXCT010002642">
    <property type="protein sequence ID" value="CAI3999496.1"/>
    <property type="molecule type" value="Genomic_DNA"/>
</dbReference>
<evidence type="ECO:0000256" key="1">
    <source>
        <dbReference type="SAM" id="MobiDB-lite"/>
    </source>
</evidence>
<dbReference type="EMBL" id="CAMXCT020002642">
    <property type="protein sequence ID" value="CAL1152871.1"/>
    <property type="molecule type" value="Genomic_DNA"/>
</dbReference>
<proteinExistence type="predicted"/>
<feature type="region of interest" description="Disordered" evidence="1">
    <location>
        <begin position="1"/>
        <end position="48"/>
    </location>
</feature>
<evidence type="ECO:0000313" key="2">
    <source>
        <dbReference type="EMBL" id="CAI3999496.1"/>
    </source>
</evidence>
<gene>
    <name evidence="2" type="ORF">C1SCF055_LOCUS25688</name>
</gene>
<evidence type="ECO:0000313" key="3">
    <source>
        <dbReference type="EMBL" id="CAL1152871.1"/>
    </source>
</evidence>
<protein>
    <recommendedName>
        <fullName evidence="5">C3H1-type domain-containing protein</fullName>
    </recommendedName>
</protein>
<keyword evidence="4" id="KW-1185">Reference proteome</keyword>
<reference evidence="3" key="2">
    <citation type="submission" date="2024-04" db="EMBL/GenBank/DDBJ databases">
        <authorList>
            <person name="Chen Y."/>
            <person name="Shah S."/>
            <person name="Dougan E. K."/>
            <person name="Thang M."/>
            <person name="Chan C."/>
        </authorList>
    </citation>
    <scope>NUCLEOTIDE SEQUENCE [LARGE SCALE GENOMIC DNA]</scope>
</reference>
<reference evidence="2" key="1">
    <citation type="submission" date="2022-10" db="EMBL/GenBank/DDBJ databases">
        <authorList>
            <person name="Chen Y."/>
            <person name="Dougan E. K."/>
            <person name="Chan C."/>
            <person name="Rhodes N."/>
            <person name="Thang M."/>
        </authorList>
    </citation>
    <scope>NUCLEOTIDE SEQUENCE</scope>
</reference>
<feature type="compositionally biased region" description="Basic and acidic residues" evidence="1">
    <location>
        <begin position="11"/>
        <end position="39"/>
    </location>
</feature>
<organism evidence="2">
    <name type="scientific">Cladocopium goreaui</name>
    <dbReference type="NCBI Taxonomy" id="2562237"/>
    <lineage>
        <taxon>Eukaryota</taxon>
        <taxon>Sar</taxon>
        <taxon>Alveolata</taxon>
        <taxon>Dinophyceae</taxon>
        <taxon>Suessiales</taxon>
        <taxon>Symbiodiniaceae</taxon>
        <taxon>Cladocopium</taxon>
    </lineage>
</organism>
<sequence>MAMKKVPLKQANEKNQESEDSDLNDKNEKNGKKVDRQDSGDSSSDSITTAWVRKINASIGEETENSSMETMETMGTMAMYWLYEPMPGNRVYRVDGVNMVDVETMGQPVGLEAVELVPDVGLEVALEVNGDIGNDAAGPAVGLTAAPPHLPGDRMCEPCVFFFSCGCSREQTCPYCHLHYPERLHCPCKAKRERIRKRVAESLVQLGLLQPDTPL</sequence>
<accession>A0A9P1CY47</accession>